<proteinExistence type="inferred from homology"/>
<evidence type="ECO:0000256" key="2">
    <source>
        <dbReference type="ARBA" id="ARBA00022617"/>
    </source>
</evidence>
<dbReference type="InterPro" id="IPR044203">
    <property type="entry name" value="GlbO/GLB3-like"/>
</dbReference>
<dbReference type="SUPFAM" id="SSF46458">
    <property type="entry name" value="Globin-like"/>
    <property type="match status" value="1"/>
</dbReference>
<evidence type="ECO:0000256" key="5">
    <source>
        <dbReference type="ARBA" id="ARBA00034496"/>
    </source>
</evidence>
<keyword evidence="3" id="KW-0479">Metal-binding</keyword>
<evidence type="ECO:0000256" key="3">
    <source>
        <dbReference type="ARBA" id="ARBA00022723"/>
    </source>
</evidence>
<evidence type="ECO:0000313" key="6">
    <source>
        <dbReference type="EMBL" id="MDQ0207886.1"/>
    </source>
</evidence>
<evidence type="ECO:0000313" key="7">
    <source>
        <dbReference type="Proteomes" id="UP001225034"/>
    </source>
</evidence>
<keyword evidence="2" id="KW-0349">Heme</keyword>
<dbReference type="PANTHER" id="PTHR47366:SF1">
    <property type="entry name" value="TWO-ON-TWO HEMOGLOBIN-3"/>
    <property type="match status" value="1"/>
</dbReference>
<gene>
    <name evidence="6" type="ORF">J2S05_002695</name>
</gene>
<dbReference type="Pfam" id="PF01152">
    <property type="entry name" value="Bac_globin"/>
    <property type="match status" value="1"/>
</dbReference>
<evidence type="ECO:0000256" key="1">
    <source>
        <dbReference type="ARBA" id="ARBA00022448"/>
    </source>
</evidence>
<keyword evidence="4" id="KW-0408">Iron</keyword>
<protein>
    <submittedName>
        <fullName evidence="6">Hemoglobin</fullName>
    </submittedName>
</protein>
<keyword evidence="1" id="KW-0813">Transport</keyword>
<dbReference type="PANTHER" id="PTHR47366">
    <property type="entry name" value="TWO-ON-TWO HEMOGLOBIN-3"/>
    <property type="match status" value="1"/>
</dbReference>
<dbReference type="InterPro" id="IPR009050">
    <property type="entry name" value="Globin-like_sf"/>
</dbReference>
<dbReference type="InterPro" id="IPR012292">
    <property type="entry name" value="Globin/Proto"/>
</dbReference>
<evidence type="ECO:0000256" key="4">
    <source>
        <dbReference type="ARBA" id="ARBA00023004"/>
    </source>
</evidence>
<dbReference type="RefSeq" id="WP_306983536.1">
    <property type="nucleotide sequence ID" value="NZ_JAUSUA010000004.1"/>
</dbReference>
<dbReference type="EMBL" id="JAUSUA010000004">
    <property type="protein sequence ID" value="MDQ0207886.1"/>
    <property type="molecule type" value="Genomic_DNA"/>
</dbReference>
<name>A0ABT9YK41_9BACI</name>
<dbReference type="Proteomes" id="UP001225034">
    <property type="component" value="Unassembled WGS sequence"/>
</dbReference>
<organism evidence="6 7">
    <name type="scientific">Alkalicoccobacillus murimartini</name>
    <dbReference type="NCBI Taxonomy" id="171685"/>
    <lineage>
        <taxon>Bacteria</taxon>
        <taxon>Bacillati</taxon>
        <taxon>Bacillota</taxon>
        <taxon>Bacilli</taxon>
        <taxon>Bacillales</taxon>
        <taxon>Bacillaceae</taxon>
        <taxon>Alkalicoccobacillus</taxon>
    </lineage>
</organism>
<dbReference type="InterPro" id="IPR001486">
    <property type="entry name" value="Hemoglobin_trunc"/>
</dbReference>
<reference evidence="6 7" key="1">
    <citation type="submission" date="2023-07" db="EMBL/GenBank/DDBJ databases">
        <title>Genomic Encyclopedia of Type Strains, Phase IV (KMG-IV): sequencing the most valuable type-strain genomes for metagenomic binning, comparative biology and taxonomic classification.</title>
        <authorList>
            <person name="Goeker M."/>
        </authorList>
    </citation>
    <scope>NUCLEOTIDE SEQUENCE [LARGE SCALE GENOMIC DNA]</scope>
    <source>
        <strain evidence="6 7">DSM 19154</strain>
    </source>
</reference>
<dbReference type="Gene3D" id="1.10.490.10">
    <property type="entry name" value="Globins"/>
    <property type="match status" value="1"/>
</dbReference>
<accession>A0ABT9YK41</accession>
<sequence>MSDPSNTPYEALGGEEVLSKLIDTFYSHVSNHTLLSDLFPKDLTETAYKQKQFMTQFLGGPSLYTEEFGHPMLRARHLPFPITEKHADAWLDCMQKALDEMEVDQIVRNYMMERLTLTAHHMVNQPTAP</sequence>
<keyword evidence="7" id="KW-1185">Reference proteome</keyword>
<comment type="similarity">
    <text evidence="5">Belongs to the truncated hemoglobin family. Group II subfamily.</text>
</comment>
<comment type="caution">
    <text evidence="6">The sequence shown here is derived from an EMBL/GenBank/DDBJ whole genome shotgun (WGS) entry which is preliminary data.</text>
</comment>